<dbReference type="PANTHER" id="PTHR40070:SF1">
    <property type="entry name" value="UPF0478 PROTEIN YTXG"/>
    <property type="match status" value="1"/>
</dbReference>
<proteinExistence type="predicted"/>
<dbReference type="AlphaFoldDB" id="A0A944CQ72"/>
<dbReference type="InterPro" id="IPR009293">
    <property type="entry name" value="UPF0478"/>
</dbReference>
<feature type="transmembrane region" description="Helical" evidence="1">
    <location>
        <begin position="15"/>
        <end position="38"/>
    </location>
</feature>
<sequence>MGKYSLRSKFEGGRIMIIVYVSLAVIVAALAYLGYVVYKTYKDAKPTIESLQETASRVQTKTNAIKEETDSLKFKQQKLMTDFEKKKKAVNTVVFSVKQTPLEFKNALVAKPVADLEQKYKARQWNRKHRNRTMQPQ</sequence>
<evidence type="ECO:0000313" key="3">
    <source>
        <dbReference type="Proteomes" id="UP000761411"/>
    </source>
</evidence>
<evidence type="ECO:0000313" key="2">
    <source>
        <dbReference type="EMBL" id="MBS8266810.1"/>
    </source>
</evidence>
<organism evidence="2 3">
    <name type="scientific">Mesobacillus boroniphilus</name>
    <dbReference type="NCBI Taxonomy" id="308892"/>
    <lineage>
        <taxon>Bacteria</taxon>
        <taxon>Bacillati</taxon>
        <taxon>Bacillota</taxon>
        <taxon>Bacilli</taxon>
        <taxon>Bacillales</taxon>
        <taxon>Bacillaceae</taxon>
        <taxon>Mesobacillus</taxon>
    </lineage>
</organism>
<protein>
    <submittedName>
        <fullName evidence="2">DUF948 domain-containing protein</fullName>
    </submittedName>
</protein>
<keyword evidence="1" id="KW-0812">Transmembrane</keyword>
<dbReference type="EMBL" id="QTKX01000003">
    <property type="protein sequence ID" value="MBS8266810.1"/>
    <property type="molecule type" value="Genomic_DNA"/>
</dbReference>
<gene>
    <name evidence="2" type="ORF">DYI25_20500</name>
</gene>
<keyword evidence="3" id="KW-1185">Reference proteome</keyword>
<name>A0A944CQ72_9BACI</name>
<dbReference type="Pfam" id="PF06103">
    <property type="entry name" value="DUF948"/>
    <property type="match status" value="1"/>
</dbReference>
<comment type="caution">
    <text evidence="2">The sequence shown here is derived from an EMBL/GenBank/DDBJ whole genome shotgun (WGS) entry which is preliminary data.</text>
</comment>
<keyword evidence="1" id="KW-0472">Membrane</keyword>
<dbReference type="PANTHER" id="PTHR40070">
    <property type="entry name" value="UPF0478 PROTEIN YTXG"/>
    <property type="match status" value="1"/>
</dbReference>
<keyword evidence="1" id="KW-1133">Transmembrane helix</keyword>
<dbReference type="Proteomes" id="UP000761411">
    <property type="component" value="Unassembled WGS sequence"/>
</dbReference>
<evidence type="ECO:0000256" key="1">
    <source>
        <dbReference type="SAM" id="Phobius"/>
    </source>
</evidence>
<accession>A0A944CQ72</accession>
<reference evidence="2 3" key="1">
    <citation type="journal article" date="2021" name="Microorganisms">
        <title>Bacterial Dimethylsulfoniopropionate Biosynthesis in the East China Sea.</title>
        <authorList>
            <person name="Liu J."/>
            <person name="Zhang Y."/>
            <person name="Liu J."/>
            <person name="Zhong H."/>
            <person name="Williams B.T."/>
            <person name="Zheng Y."/>
            <person name="Curson A.R.J."/>
            <person name="Sun C."/>
            <person name="Sun H."/>
            <person name="Song D."/>
            <person name="Wagner Mackenzie B."/>
            <person name="Bermejo Martinez A."/>
            <person name="Todd J.D."/>
            <person name="Zhang X.H."/>
        </authorList>
    </citation>
    <scope>NUCLEOTIDE SEQUENCE [LARGE SCALE GENOMIC DNA]</scope>
    <source>
        <strain evidence="2 3">ESS08</strain>
    </source>
</reference>